<comment type="subunit">
    <text evidence="8">Component of the lipopolysaccharide transport and assembly complex. The LptBFG transporter is composed of two ATP-binding proteins (LptB) and two transmembrane proteins (LptF and LptG).</text>
</comment>
<evidence type="ECO:0000256" key="2">
    <source>
        <dbReference type="ARBA" id="ARBA00004651"/>
    </source>
</evidence>
<evidence type="ECO:0000256" key="5">
    <source>
        <dbReference type="ARBA" id="ARBA00022692"/>
    </source>
</evidence>
<dbReference type="PANTHER" id="PTHR33529:SF2">
    <property type="entry name" value="LIPOPOLYSACCHARIDE EXPORT SYSTEM PERMEASE PROTEIN LPTG"/>
    <property type="match status" value="1"/>
</dbReference>
<feature type="transmembrane region" description="Helical" evidence="9">
    <location>
        <begin position="294"/>
        <end position="317"/>
    </location>
</feature>
<evidence type="ECO:0000313" key="11">
    <source>
        <dbReference type="Proteomes" id="UP001449178"/>
    </source>
</evidence>
<evidence type="ECO:0000256" key="6">
    <source>
        <dbReference type="ARBA" id="ARBA00022989"/>
    </source>
</evidence>
<dbReference type="RefSeq" id="WP_026878374.1">
    <property type="nucleotide sequence ID" value="NZ_AZOD01000006.1"/>
</dbReference>
<dbReference type="EMBL" id="CP150637">
    <property type="protein sequence ID" value="WZW88050.1"/>
    <property type="molecule type" value="Genomic_DNA"/>
</dbReference>
<keyword evidence="5 9" id="KW-0812">Transmembrane</keyword>
<evidence type="ECO:0000256" key="3">
    <source>
        <dbReference type="ARBA" id="ARBA00007725"/>
    </source>
</evidence>
<accession>A0ABZ3BZS9</accession>
<feature type="transmembrane region" description="Helical" evidence="9">
    <location>
        <begin position="323"/>
        <end position="341"/>
    </location>
</feature>
<protein>
    <submittedName>
        <fullName evidence="10">LPS export ABC transporter permease LptG</fullName>
    </submittedName>
</protein>
<organism evidence="10 11">
    <name type="scientific">Ignatzschineria larvae DSM 13226</name>
    <dbReference type="NCBI Taxonomy" id="1111732"/>
    <lineage>
        <taxon>Bacteria</taxon>
        <taxon>Pseudomonadati</taxon>
        <taxon>Pseudomonadota</taxon>
        <taxon>Gammaproteobacteria</taxon>
        <taxon>Cardiobacteriales</taxon>
        <taxon>Ignatzschineriaceae</taxon>
        <taxon>Ignatzschineria</taxon>
    </lineage>
</organism>
<evidence type="ECO:0000256" key="4">
    <source>
        <dbReference type="ARBA" id="ARBA00022475"/>
    </source>
</evidence>
<dbReference type="InterPro" id="IPR005495">
    <property type="entry name" value="LptG/LptF_permease"/>
</dbReference>
<dbReference type="PANTHER" id="PTHR33529">
    <property type="entry name" value="SLR0882 PROTEIN-RELATED"/>
    <property type="match status" value="1"/>
</dbReference>
<evidence type="ECO:0000256" key="1">
    <source>
        <dbReference type="ARBA" id="ARBA00002265"/>
    </source>
</evidence>
<comment type="subcellular location">
    <subcellularLocation>
        <location evidence="2">Cell membrane</location>
        <topology evidence="2">Multi-pass membrane protein</topology>
    </subcellularLocation>
</comment>
<feature type="transmembrane region" description="Helical" evidence="9">
    <location>
        <begin position="7"/>
        <end position="26"/>
    </location>
</feature>
<keyword evidence="6 9" id="KW-1133">Transmembrane helix</keyword>
<feature type="transmembrane region" description="Helical" evidence="9">
    <location>
        <begin position="61"/>
        <end position="81"/>
    </location>
</feature>
<reference evidence="10 11" key="1">
    <citation type="submission" date="2024-03" db="EMBL/GenBank/DDBJ databases">
        <title>Complete Genome Sequence and Annotation of Ignatzschineria larvae DSM 13226.</title>
        <authorList>
            <person name="Cantrell E."/>
            <person name="Burcham Z.M."/>
        </authorList>
    </citation>
    <scope>NUCLEOTIDE SEQUENCE [LARGE SCALE GENOMIC DNA]</scope>
    <source>
        <strain evidence="10 11">DSM 13226</strain>
    </source>
</reference>
<keyword evidence="4" id="KW-1003">Cell membrane</keyword>
<keyword evidence="7 9" id="KW-0472">Membrane</keyword>
<evidence type="ECO:0000313" key="10">
    <source>
        <dbReference type="EMBL" id="WZW88050.1"/>
    </source>
</evidence>
<dbReference type="NCBIfam" id="TIGR04408">
    <property type="entry name" value="LptG_lptG"/>
    <property type="match status" value="1"/>
</dbReference>
<dbReference type="Proteomes" id="UP001449178">
    <property type="component" value="Chromosome"/>
</dbReference>
<evidence type="ECO:0000256" key="8">
    <source>
        <dbReference type="ARBA" id="ARBA00026081"/>
    </source>
</evidence>
<gene>
    <name evidence="10" type="primary">lptG</name>
    <name evidence="10" type="ORF">WMO13_01305</name>
</gene>
<feature type="transmembrane region" description="Helical" evidence="9">
    <location>
        <begin position="102"/>
        <end position="122"/>
    </location>
</feature>
<keyword evidence="11" id="KW-1185">Reference proteome</keyword>
<comment type="similarity">
    <text evidence="3">Belongs to the LptF/LptG family.</text>
</comment>
<proteinExistence type="inferred from homology"/>
<dbReference type="Pfam" id="PF03739">
    <property type="entry name" value="LptF_LptG"/>
    <property type="match status" value="1"/>
</dbReference>
<feature type="transmembrane region" description="Helical" evidence="9">
    <location>
        <begin position="264"/>
        <end position="282"/>
    </location>
</feature>
<dbReference type="InterPro" id="IPR030923">
    <property type="entry name" value="LptG"/>
</dbReference>
<evidence type="ECO:0000256" key="9">
    <source>
        <dbReference type="SAM" id="Phobius"/>
    </source>
</evidence>
<comment type="function">
    <text evidence="1">Part of the ABC transporter complex LptBFG involved in the translocation of lipopolysaccharide (LPS) from the inner membrane to the outer membrane.</text>
</comment>
<name>A0ABZ3BZS9_9GAMM</name>
<evidence type="ECO:0000256" key="7">
    <source>
        <dbReference type="ARBA" id="ARBA00023136"/>
    </source>
</evidence>
<sequence>MLKIDRYTFATSLLFTLFCLLLLIIIESFFTFLNELQDIGDDQYQLIDMIKFLLYDMPARVYRIFPMALLLGTLLGLGQLASHNELTAIRTAGFSKARTLRGAIYTTLLLSAVIVWVGEYIVPPTHEEALVVSHKNSSNKGFWAIDGDYIIEVRSLENLTLKNINVYSAKDQALYKWIKAPEMVLSNNEWVMPSFTEITFNPDIITDQKGQDFALNTHIDKTALNALVNDPEYLSSQDLWRFITYLEQNNLDSSEYRLAFWSKVFNPLINISMILIAAPLVFAQQRRQGIGERILIGVILGLIIYLMTQMLGHFILISGFPPIIGALFPAIFAMLIAYGLFKLLP</sequence>